<keyword evidence="3" id="KW-0812">Transmembrane</keyword>
<evidence type="ECO:0000256" key="3">
    <source>
        <dbReference type="SAM" id="Phobius"/>
    </source>
</evidence>
<reference evidence="5 6" key="1">
    <citation type="journal article" date="2015" name="Genome Biol. Evol.">
        <title>Comparative Genomics of a Bacterivorous Green Alga Reveals Evolutionary Causalities and Consequences of Phago-Mixotrophic Mode of Nutrition.</title>
        <authorList>
            <person name="Burns J.A."/>
            <person name="Paasch A."/>
            <person name="Narechania A."/>
            <person name="Kim E."/>
        </authorList>
    </citation>
    <scope>NUCLEOTIDE SEQUENCE [LARGE SCALE GENOMIC DNA]</scope>
    <source>
        <strain evidence="5 6">PLY_AMNH</strain>
    </source>
</reference>
<gene>
    <name evidence="5" type="ORF">CYMTET_33515</name>
</gene>
<comment type="caution">
    <text evidence="5">The sequence shown here is derived from an EMBL/GenBank/DDBJ whole genome shotgun (WGS) entry which is preliminary data.</text>
</comment>
<protein>
    <recommendedName>
        <fullName evidence="4">Nudix hydrolase domain-containing protein</fullName>
    </recommendedName>
</protein>
<organism evidence="5 6">
    <name type="scientific">Cymbomonas tetramitiformis</name>
    <dbReference type="NCBI Taxonomy" id="36881"/>
    <lineage>
        <taxon>Eukaryota</taxon>
        <taxon>Viridiplantae</taxon>
        <taxon>Chlorophyta</taxon>
        <taxon>Pyramimonadophyceae</taxon>
        <taxon>Pyramimonadales</taxon>
        <taxon>Pyramimonadaceae</taxon>
        <taxon>Cymbomonas</taxon>
    </lineage>
</organism>
<dbReference type="Proteomes" id="UP001190700">
    <property type="component" value="Unassembled WGS sequence"/>
</dbReference>
<dbReference type="EMBL" id="LGRX02020556">
    <property type="protein sequence ID" value="KAK3257394.1"/>
    <property type="molecule type" value="Genomic_DNA"/>
</dbReference>
<evidence type="ECO:0000313" key="5">
    <source>
        <dbReference type="EMBL" id="KAK3257394.1"/>
    </source>
</evidence>
<keyword evidence="3" id="KW-1133">Transmembrane helix</keyword>
<dbReference type="PANTHER" id="PTHR43046:SF13">
    <property type="entry name" value="NUDIX HYDROLASE DOMAIN-CONTAINING PROTEIN"/>
    <property type="match status" value="1"/>
</dbReference>
<evidence type="ECO:0000259" key="4">
    <source>
        <dbReference type="PROSITE" id="PS51462"/>
    </source>
</evidence>
<evidence type="ECO:0000256" key="2">
    <source>
        <dbReference type="ARBA" id="ARBA00022801"/>
    </source>
</evidence>
<dbReference type="InterPro" id="IPR000086">
    <property type="entry name" value="NUDIX_hydrolase_dom"/>
</dbReference>
<dbReference type="GO" id="GO:0016787">
    <property type="term" value="F:hydrolase activity"/>
    <property type="evidence" value="ECO:0007669"/>
    <property type="project" value="UniProtKB-KW"/>
</dbReference>
<dbReference type="PANTHER" id="PTHR43046">
    <property type="entry name" value="GDP-MANNOSE MANNOSYL HYDROLASE"/>
    <property type="match status" value="1"/>
</dbReference>
<dbReference type="Gene3D" id="3.90.79.10">
    <property type="entry name" value="Nucleoside Triphosphate Pyrophosphohydrolase"/>
    <property type="match status" value="1"/>
</dbReference>
<evidence type="ECO:0000256" key="1">
    <source>
        <dbReference type="ARBA" id="ARBA00001946"/>
    </source>
</evidence>
<dbReference type="AlphaFoldDB" id="A0AAE0FCW2"/>
<dbReference type="SUPFAM" id="SSF55811">
    <property type="entry name" value="Nudix"/>
    <property type="match status" value="1"/>
</dbReference>
<keyword evidence="6" id="KW-1185">Reference proteome</keyword>
<proteinExistence type="predicted"/>
<dbReference type="Pfam" id="PF00293">
    <property type="entry name" value="NUDIX"/>
    <property type="match status" value="1"/>
</dbReference>
<keyword evidence="2" id="KW-0378">Hydrolase</keyword>
<comment type="cofactor">
    <cofactor evidence="1">
        <name>Mg(2+)</name>
        <dbReference type="ChEBI" id="CHEBI:18420"/>
    </cofactor>
</comment>
<dbReference type="InterPro" id="IPR015797">
    <property type="entry name" value="NUDIX_hydrolase-like_dom_sf"/>
</dbReference>
<dbReference type="PROSITE" id="PS51462">
    <property type="entry name" value="NUDIX"/>
    <property type="match status" value="1"/>
</dbReference>
<keyword evidence="3" id="KW-0472">Membrane</keyword>
<feature type="transmembrane region" description="Helical" evidence="3">
    <location>
        <begin position="261"/>
        <end position="282"/>
    </location>
</feature>
<name>A0AAE0FCW2_9CHLO</name>
<accession>A0AAE0FCW2</accession>
<sequence>MFRTPQFMTEKFESHSAFLDDTTYGAALDNLVKACSDVLIESADGKSVFLGQRSIEPQPDWWLIGGRSRPGESQEQAASRNVKRELGITVEPDRFRAISTFSLLWGKRRQEPVDHGTAEIDSVHALRVTDDELSQMKLEPDEYRNASWFPIESVLSGDFHPGVKQAARDLLTQRAFRELQAAVRAGGSNRKIAQISKRLIRSHERGTRKSTSVRFQAETGTYEYDREGSTEAQDFADGLLLRHPFVTAQAPPRALLASSTVPLTTLVLGLMCVILLFAFRLATAKSRIK</sequence>
<feature type="domain" description="Nudix hydrolase" evidence="4">
    <location>
        <begin position="30"/>
        <end position="172"/>
    </location>
</feature>
<evidence type="ECO:0000313" key="6">
    <source>
        <dbReference type="Proteomes" id="UP001190700"/>
    </source>
</evidence>